<protein>
    <submittedName>
        <fullName evidence="3">Ankyrin-1</fullName>
    </submittedName>
</protein>
<gene>
    <name evidence="3" type="primary">ANK1</name>
    <name evidence="3" type="ORF">AK812_SmicGene42345</name>
</gene>
<dbReference type="PROSITE" id="PS50088">
    <property type="entry name" value="ANK_REPEAT"/>
    <property type="match status" value="7"/>
</dbReference>
<dbReference type="Gene3D" id="1.25.40.20">
    <property type="entry name" value="Ankyrin repeat-containing domain"/>
    <property type="match status" value="4"/>
</dbReference>
<name>A0A1Q9C3T3_SYMMI</name>
<dbReference type="Proteomes" id="UP000186817">
    <property type="component" value="Unassembled WGS sequence"/>
</dbReference>
<dbReference type="Pfam" id="PF12796">
    <property type="entry name" value="Ank_2"/>
    <property type="match status" value="2"/>
</dbReference>
<dbReference type="PANTHER" id="PTHR46224">
    <property type="entry name" value="ANKYRIN REPEAT FAMILY PROTEIN"/>
    <property type="match status" value="1"/>
</dbReference>
<keyword evidence="2" id="KW-0732">Signal</keyword>
<dbReference type="SUPFAM" id="SSF48403">
    <property type="entry name" value="Ankyrin repeat"/>
    <property type="match status" value="1"/>
</dbReference>
<dbReference type="InterPro" id="IPR051616">
    <property type="entry name" value="Cul2-RING_E3_ligase_SR"/>
</dbReference>
<keyword evidence="1" id="KW-0040">ANK repeat</keyword>
<feature type="chain" id="PRO_5012525521" evidence="2">
    <location>
        <begin position="17"/>
        <end position="674"/>
    </location>
</feature>
<dbReference type="SMART" id="SM00248">
    <property type="entry name" value="ANK"/>
    <property type="match status" value="6"/>
</dbReference>
<evidence type="ECO:0000313" key="4">
    <source>
        <dbReference type="Proteomes" id="UP000186817"/>
    </source>
</evidence>
<feature type="signal peptide" evidence="2">
    <location>
        <begin position="1"/>
        <end position="16"/>
    </location>
</feature>
<evidence type="ECO:0000256" key="2">
    <source>
        <dbReference type="SAM" id="SignalP"/>
    </source>
</evidence>
<reference evidence="3 4" key="1">
    <citation type="submission" date="2016-02" db="EMBL/GenBank/DDBJ databases">
        <title>Genome analysis of coral dinoflagellate symbionts highlights evolutionary adaptations to a symbiotic lifestyle.</title>
        <authorList>
            <person name="Aranda M."/>
            <person name="Li Y."/>
            <person name="Liew Y.J."/>
            <person name="Baumgarten S."/>
            <person name="Simakov O."/>
            <person name="Wilson M."/>
            <person name="Piel J."/>
            <person name="Ashoor H."/>
            <person name="Bougouffa S."/>
            <person name="Bajic V.B."/>
            <person name="Ryu T."/>
            <person name="Ravasi T."/>
            <person name="Bayer T."/>
            <person name="Micklem G."/>
            <person name="Kim H."/>
            <person name="Bhak J."/>
            <person name="Lajeunesse T.C."/>
            <person name="Voolstra C.R."/>
        </authorList>
    </citation>
    <scope>NUCLEOTIDE SEQUENCE [LARGE SCALE GENOMIC DNA]</scope>
    <source>
        <strain evidence="3 4">CCMP2467</strain>
    </source>
</reference>
<dbReference type="AlphaFoldDB" id="A0A1Q9C3T3"/>
<evidence type="ECO:0000313" key="3">
    <source>
        <dbReference type="EMBL" id="OLP77583.1"/>
    </source>
</evidence>
<dbReference type="PANTHER" id="PTHR46224:SF64">
    <property type="entry name" value="IQ MOTIF AND ANKYRIN REPEAT DOMAIN-CONTAINING PROTEIN 1"/>
    <property type="match status" value="1"/>
</dbReference>
<comment type="caution">
    <text evidence="3">The sequence shown here is derived from an EMBL/GenBank/DDBJ whole genome shotgun (WGS) entry which is preliminary data.</text>
</comment>
<feature type="repeat" description="ANK" evidence="1">
    <location>
        <begin position="485"/>
        <end position="517"/>
    </location>
</feature>
<proteinExistence type="predicted"/>
<sequence length="674" mass="74441">MTVALFLALCLLEVYSIRDPKHEAQPRAASRAEAEGESLSSMAVETETEAFLINAQGSDGAGTLRLDSEFPQYVSATHEEMNLLDGVSTLHPAFLGPCQRDLRSLVSALESTCKIHEPKELAGRPRDSEYHPDCFQDLWKITCAESARDILLYGLELVKAMQVPAELIWNYHLPEGKKFRKENRNTYRLVQKLFFLKSWLRPVAAPTKRAILWSGFWTDPEVGPAGRTSKESLFAFANLTEHDTLHPSTELGRIMEAHQELSACFHVENPIAQNMANNVWALASFMFVLGSEMQEQSTVVALVNKELEGERPLKQSVLFKHEMPTLGIAAYGLGHWSPQVLVIDMIGTCHRTAPALRHQLLSGGAAWYPVLQKFQFLSATDFAQRSTMSWTCWDCPESSCHLDLALAQAVQRVREAKDEADRNCKEALQAAAKGLHVTWTAELSTQCRDPSTGNRPQHVEAKRGLVSVVRLLLDKRADPNVKDSDGNTPLHYAVLEGHGEVVRLLLGNSAEPNVKNIHETMPLHLAARRGFEDAVRLLLQKKADLNVQNAVGMTPLNMAAFGASTTVVRLLVDKKADPNIKPNRGLGMALHGAAAAGNAEVVRLLLDKKAEPNAKDFHKMTPIHVAAMRGHPDVVRLLLDKKADPSVKDTLGSTPLQYATQKGHLEVVRLLGAT</sequence>
<dbReference type="PROSITE" id="PS50297">
    <property type="entry name" value="ANK_REP_REGION"/>
    <property type="match status" value="7"/>
</dbReference>
<dbReference type="Pfam" id="PF13637">
    <property type="entry name" value="Ank_4"/>
    <property type="match status" value="1"/>
</dbReference>
<feature type="repeat" description="ANK" evidence="1">
    <location>
        <begin position="551"/>
        <end position="583"/>
    </location>
</feature>
<dbReference type="OrthoDB" id="194358at2759"/>
<dbReference type="InterPro" id="IPR002110">
    <property type="entry name" value="Ankyrin_rpt"/>
</dbReference>
<keyword evidence="4" id="KW-1185">Reference proteome</keyword>
<feature type="repeat" description="ANK" evidence="1">
    <location>
        <begin position="651"/>
        <end position="674"/>
    </location>
</feature>
<feature type="repeat" description="ANK" evidence="1">
    <location>
        <begin position="589"/>
        <end position="617"/>
    </location>
</feature>
<evidence type="ECO:0000256" key="1">
    <source>
        <dbReference type="PROSITE-ProRule" id="PRU00023"/>
    </source>
</evidence>
<organism evidence="3 4">
    <name type="scientific">Symbiodinium microadriaticum</name>
    <name type="common">Dinoflagellate</name>
    <name type="synonym">Zooxanthella microadriatica</name>
    <dbReference type="NCBI Taxonomy" id="2951"/>
    <lineage>
        <taxon>Eukaryota</taxon>
        <taxon>Sar</taxon>
        <taxon>Alveolata</taxon>
        <taxon>Dinophyceae</taxon>
        <taxon>Suessiales</taxon>
        <taxon>Symbiodiniaceae</taxon>
        <taxon>Symbiodinium</taxon>
    </lineage>
</organism>
<dbReference type="InterPro" id="IPR036770">
    <property type="entry name" value="Ankyrin_rpt-contain_sf"/>
</dbReference>
<dbReference type="PRINTS" id="PR01415">
    <property type="entry name" value="ANKYRIN"/>
</dbReference>
<dbReference type="EMBL" id="LSRX01001741">
    <property type="protein sequence ID" value="OLP77583.1"/>
    <property type="molecule type" value="Genomic_DNA"/>
</dbReference>
<accession>A0A1Q9C3T3</accession>
<feature type="repeat" description="ANK" evidence="1">
    <location>
        <begin position="518"/>
        <end position="550"/>
    </location>
</feature>
<feature type="repeat" description="ANK" evidence="1">
    <location>
        <begin position="618"/>
        <end position="650"/>
    </location>
</feature>
<feature type="repeat" description="ANK" evidence="1">
    <location>
        <begin position="452"/>
        <end position="484"/>
    </location>
</feature>